<comment type="caution">
    <text evidence="3">The sequence shown here is derived from an EMBL/GenBank/DDBJ whole genome shotgun (WGS) entry which is preliminary data.</text>
</comment>
<evidence type="ECO:0000256" key="2">
    <source>
        <dbReference type="SAM" id="SignalP"/>
    </source>
</evidence>
<sequence>MNRLFFFVLVICCCVQSVYAQTKYELKAISNISKTITSGTTLNQDCKDQVNALQSDLDKAADSLTITTAATNYINALSGQSFKTQCVDARLQQLSNRLNHLLAILKIETHPAKIENQPVKIDSSKLRITKNIVLKISIKDIKSKAAIKAPNVALTDSVNKPVPFVLKNGIVTTTLIPGKRYLLHIAAENYEPIDTAIVLQRNRDVTLWMYDNDVPGADTGTKVTANVIIDTATAQPAMPVPISPKDDRSLITGLYITAASLLALLLGITIAYVLHKKKSERELQYSYNDFKTKEGKYKTEINSKDAIIGELNKNLSVLQSKEETNAAPQTVAATPEPAQKNFVCEAMMTAGPRKKIIDGQTSDIDLGEDVCGWVTHGDTATVWILDGTSDLHFLKNNDSEYFSSRLLAKAIGDKLRKYTIDAQGLSLDQMIDKAIDEVKDDWNKIINALPAEEKELLAKNISENNFPECASTMMIARLSVNGDFEGYRSGDSKMLLYGKNGSEKSEFMDTSLSAKNDDANDRIFFRIMLNEEQLGIVNNKPLYEVVKKSNVRSLILFSDGIGSSTETLLKDIYANEPDKARDDIARQVQGTNDDKTICFVEIR</sequence>
<evidence type="ECO:0000256" key="1">
    <source>
        <dbReference type="SAM" id="Phobius"/>
    </source>
</evidence>
<proteinExistence type="predicted"/>
<dbReference type="EMBL" id="JAHSPG010000018">
    <property type="protein sequence ID" value="MBV4360548.1"/>
    <property type="molecule type" value="Genomic_DNA"/>
</dbReference>
<keyword evidence="1" id="KW-0472">Membrane</keyword>
<protein>
    <submittedName>
        <fullName evidence="3">Protein phosphatase 2C domain-containing protein</fullName>
    </submittedName>
</protein>
<keyword evidence="1" id="KW-0812">Transmembrane</keyword>
<reference evidence="3" key="1">
    <citation type="submission" date="2021-06" db="EMBL/GenBank/DDBJ databases">
        <authorList>
            <person name="Huq M.A."/>
        </authorList>
    </citation>
    <scope>NUCLEOTIDE SEQUENCE</scope>
    <source>
        <strain evidence="3">MAH-26</strain>
    </source>
</reference>
<organism evidence="3 4">
    <name type="scientific">Pinibacter aurantiacus</name>
    <dbReference type="NCBI Taxonomy" id="2851599"/>
    <lineage>
        <taxon>Bacteria</taxon>
        <taxon>Pseudomonadati</taxon>
        <taxon>Bacteroidota</taxon>
        <taxon>Chitinophagia</taxon>
        <taxon>Chitinophagales</taxon>
        <taxon>Chitinophagaceae</taxon>
        <taxon>Pinibacter</taxon>
    </lineage>
</organism>
<keyword evidence="2" id="KW-0732">Signal</keyword>
<feature type="chain" id="PRO_5038724670" evidence="2">
    <location>
        <begin position="21"/>
        <end position="603"/>
    </location>
</feature>
<keyword evidence="4" id="KW-1185">Reference proteome</keyword>
<dbReference type="AlphaFoldDB" id="A0A9E2SCG5"/>
<accession>A0A9E2SCG5</accession>
<evidence type="ECO:0000313" key="4">
    <source>
        <dbReference type="Proteomes" id="UP000812270"/>
    </source>
</evidence>
<name>A0A9E2SCG5_9BACT</name>
<dbReference type="RefSeq" id="WP_217795032.1">
    <property type="nucleotide sequence ID" value="NZ_JAHSPG010000018.1"/>
</dbReference>
<gene>
    <name evidence="3" type="ORF">KTO63_25515</name>
</gene>
<feature type="signal peptide" evidence="2">
    <location>
        <begin position="1"/>
        <end position="20"/>
    </location>
</feature>
<dbReference type="Proteomes" id="UP000812270">
    <property type="component" value="Unassembled WGS sequence"/>
</dbReference>
<keyword evidence="1" id="KW-1133">Transmembrane helix</keyword>
<feature type="transmembrane region" description="Helical" evidence="1">
    <location>
        <begin position="253"/>
        <end position="274"/>
    </location>
</feature>
<evidence type="ECO:0000313" key="3">
    <source>
        <dbReference type="EMBL" id="MBV4360548.1"/>
    </source>
</evidence>